<name>A0A5B9FPW9_9FLAO</name>
<keyword evidence="3" id="KW-1185">Reference proteome</keyword>
<dbReference type="OrthoDB" id="1350775at2"/>
<proteinExistence type="predicted"/>
<accession>A0A5B9FPW9</accession>
<keyword evidence="1" id="KW-0732">Signal</keyword>
<organism evidence="2 3">
    <name type="scientific">Flavobacterium alkalisoli</name>
    <dbReference type="NCBI Taxonomy" id="2602769"/>
    <lineage>
        <taxon>Bacteria</taxon>
        <taxon>Pseudomonadati</taxon>
        <taxon>Bacteroidota</taxon>
        <taxon>Flavobacteriia</taxon>
        <taxon>Flavobacteriales</taxon>
        <taxon>Flavobacteriaceae</taxon>
        <taxon>Flavobacterium</taxon>
    </lineage>
</organism>
<evidence type="ECO:0000313" key="3">
    <source>
        <dbReference type="Proteomes" id="UP000321222"/>
    </source>
</evidence>
<dbReference type="KEGG" id="fak:FUA48_00825"/>
<protein>
    <recommendedName>
        <fullName evidence="4">Lipocalin-like domain-containing protein</fullName>
    </recommendedName>
</protein>
<sequence length="154" mass="18023">MRTTKFLILFVLLCFKLSNAQESTQQSLQGKWTLIALDAMQSEGFYLDLANNSYEISDEYKKIITPENESNIKATIIQFTERFKDNFVLFEQNNIQRVIAGDENKGTFIIKNNNDKSFLNINYNNNIKDSLEFFIKDKRLHIIVDNEADFIFTK</sequence>
<evidence type="ECO:0008006" key="4">
    <source>
        <dbReference type="Google" id="ProtNLM"/>
    </source>
</evidence>
<dbReference type="EMBL" id="CP042831">
    <property type="protein sequence ID" value="QEE48171.1"/>
    <property type="molecule type" value="Genomic_DNA"/>
</dbReference>
<feature type="signal peptide" evidence="1">
    <location>
        <begin position="1"/>
        <end position="20"/>
    </location>
</feature>
<evidence type="ECO:0000256" key="1">
    <source>
        <dbReference type="SAM" id="SignalP"/>
    </source>
</evidence>
<dbReference type="RefSeq" id="WP_147581673.1">
    <property type="nucleotide sequence ID" value="NZ_CP042831.1"/>
</dbReference>
<feature type="chain" id="PRO_5022940087" description="Lipocalin-like domain-containing protein" evidence="1">
    <location>
        <begin position="21"/>
        <end position="154"/>
    </location>
</feature>
<dbReference type="Proteomes" id="UP000321222">
    <property type="component" value="Chromosome"/>
</dbReference>
<dbReference type="AlphaFoldDB" id="A0A5B9FPW9"/>
<evidence type="ECO:0000313" key="2">
    <source>
        <dbReference type="EMBL" id="QEE48171.1"/>
    </source>
</evidence>
<gene>
    <name evidence="2" type="ORF">FUA48_00825</name>
</gene>
<reference evidence="2 3" key="1">
    <citation type="submission" date="2019-08" db="EMBL/GenBank/DDBJ databases">
        <title>Flavobacterium alkalisoli sp. nov., isolated from rhizosphere soil of Suaeda salsa.</title>
        <authorList>
            <person name="Sun J.-Q."/>
            <person name="Xu L."/>
        </authorList>
    </citation>
    <scope>NUCLEOTIDE SEQUENCE [LARGE SCALE GENOMIC DNA]</scope>
    <source>
        <strain evidence="2 3">XS-5</strain>
    </source>
</reference>